<gene>
    <name evidence="2" type="ORF">J2S55_007223</name>
</gene>
<evidence type="ECO:0000313" key="2">
    <source>
        <dbReference type="EMBL" id="MDP9867957.1"/>
    </source>
</evidence>
<comment type="caution">
    <text evidence="2">The sequence shown here is derived from an EMBL/GenBank/DDBJ whole genome shotgun (WGS) entry which is preliminary data.</text>
</comment>
<feature type="region of interest" description="Disordered" evidence="1">
    <location>
        <begin position="1"/>
        <end position="75"/>
    </location>
</feature>
<dbReference type="Proteomes" id="UP001230426">
    <property type="component" value="Unassembled WGS sequence"/>
</dbReference>
<reference evidence="2 3" key="1">
    <citation type="submission" date="2023-07" db="EMBL/GenBank/DDBJ databases">
        <title>Sequencing the genomes of 1000 actinobacteria strains.</title>
        <authorList>
            <person name="Klenk H.-P."/>
        </authorList>
    </citation>
    <scope>NUCLEOTIDE SEQUENCE [LARGE SCALE GENOMIC DNA]</scope>
    <source>
        <strain evidence="2 3">DSM 44109</strain>
    </source>
</reference>
<sequence>MRRGLSSNRTAGHVKGQTDQAGKGQRPVRRGPFRRSEKAGFGAPLSDGGHLSDGREPNEVPSDLHCSVRGDGMGG</sequence>
<evidence type="ECO:0000313" key="3">
    <source>
        <dbReference type="Proteomes" id="UP001230426"/>
    </source>
</evidence>
<feature type="compositionally biased region" description="Polar residues" evidence="1">
    <location>
        <begin position="1"/>
        <end position="10"/>
    </location>
</feature>
<accession>A0ABT9RF92</accession>
<dbReference type="EMBL" id="JAUSRB010000002">
    <property type="protein sequence ID" value="MDP9867957.1"/>
    <property type="molecule type" value="Genomic_DNA"/>
</dbReference>
<keyword evidence="3" id="KW-1185">Reference proteome</keyword>
<evidence type="ECO:0000256" key="1">
    <source>
        <dbReference type="SAM" id="MobiDB-lite"/>
    </source>
</evidence>
<proteinExistence type="predicted"/>
<protein>
    <submittedName>
        <fullName evidence="2">Uncharacterized protein</fullName>
    </submittedName>
</protein>
<organism evidence="2 3">
    <name type="scientific">Streptosporangium brasiliense</name>
    <dbReference type="NCBI Taxonomy" id="47480"/>
    <lineage>
        <taxon>Bacteria</taxon>
        <taxon>Bacillati</taxon>
        <taxon>Actinomycetota</taxon>
        <taxon>Actinomycetes</taxon>
        <taxon>Streptosporangiales</taxon>
        <taxon>Streptosporangiaceae</taxon>
        <taxon>Streptosporangium</taxon>
    </lineage>
</organism>
<name>A0ABT9RF92_9ACTN</name>